<dbReference type="InterPro" id="IPR000878">
    <property type="entry name" value="4pyrrol_Mease"/>
</dbReference>
<keyword evidence="5 6" id="KW-0949">S-adenosyl-L-methionine</keyword>
<evidence type="ECO:0000256" key="5">
    <source>
        <dbReference type="ARBA" id="ARBA00022691"/>
    </source>
</evidence>
<name>A0A2V1HM00_9MICO</name>
<dbReference type="Gene3D" id="3.30.950.10">
    <property type="entry name" value="Methyltransferase, Cobalt-precorrin-4 Transmethylase, Domain 2"/>
    <property type="match status" value="1"/>
</dbReference>
<dbReference type="GO" id="GO:0005737">
    <property type="term" value="C:cytoplasm"/>
    <property type="evidence" value="ECO:0007669"/>
    <property type="project" value="UniProtKB-SubCell"/>
</dbReference>
<dbReference type="FunFam" id="3.40.1010.10:FF:000007">
    <property type="entry name" value="Ribosomal RNA small subunit methyltransferase I"/>
    <property type="match status" value="1"/>
</dbReference>
<keyword evidence="3 6" id="KW-0489">Methyltransferase</keyword>
<proteinExistence type="inferred from homology"/>
<dbReference type="Gene3D" id="3.40.1010.10">
    <property type="entry name" value="Cobalt-precorrin-4 Transmethylase, Domain 1"/>
    <property type="match status" value="1"/>
</dbReference>
<evidence type="ECO:0000256" key="1">
    <source>
        <dbReference type="ARBA" id="ARBA00022490"/>
    </source>
</evidence>
<dbReference type="FunFam" id="3.30.950.10:FF:000002">
    <property type="entry name" value="Ribosomal RNA small subunit methyltransferase I"/>
    <property type="match status" value="1"/>
</dbReference>
<dbReference type="Pfam" id="PF23016">
    <property type="entry name" value="RsmI_C"/>
    <property type="match status" value="1"/>
</dbReference>
<dbReference type="NCBIfam" id="TIGR00096">
    <property type="entry name" value="16S rRNA (cytidine(1402)-2'-O)-methyltransferase"/>
    <property type="match status" value="1"/>
</dbReference>
<reference evidence="9 10" key="1">
    <citation type="submission" date="2018-05" db="EMBL/GenBank/DDBJ databases">
        <title>Amnibacterium sp. M8JJ-5, whole genome shotgun sequence.</title>
        <authorList>
            <person name="Tuo L."/>
        </authorList>
    </citation>
    <scope>NUCLEOTIDE SEQUENCE [LARGE SCALE GENOMIC DNA]</scope>
    <source>
        <strain evidence="9 10">M8JJ-5</strain>
    </source>
</reference>
<protein>
    <recommendedName>
        <fullName evidence="6">Ribosomal RNA small subunit methyltransferase I</fullName>
        <ecNumber evidence="6">2.1.1.198</ecNumber>
    </recommendedName>
    <alternativeName>
        <fullName evidence="6">16S rRNA 2'-O-ribose C1402 methyltransferase</fullName>
    </alternativeName>
    <alternativeName>
        <fullName evidence="6">rRNA (cytidine-2'-O-)-methyltransferase RsmI</fullName>
    </alternativeName>
</protein>
<dbReference type="HAMAP" id="MF_01877">
    <property type="entry name" value="16SrRNA_methyltr_I"/>
    <property type="match status" value="1"/>
</dbReference>
<keyword evidence="1 6" id="KW-0963">Cytoplasm</keyword>
<evidence type="ECO:0000256" key="4">
    <source>
        <dbReference type="ARBA" id="ARBA00022679"/>
    </source>
</evidence>
<evidence type="ECO:0000256" key="2">
    <source>
        <dbReference type="ARBA" id="ARBA00022552"/>
    </source>
</evidence>
<dbReference type="AlphaFoldDB" id="A0A2V1HM00"/>
<comment type="subcellular location">
    <subcellularLocation>
        <location evidence="6">Cytoplasm</location>
    </subcellularLocation>
</comment>
<dbReference type="PROSITE" id="PS01296">
    <property type="entry name" value="RSMI"/>
    <property type="match status" value="1"/>
</dbReference>
<dbReference type="OrthoDB" id="9809084at2"/>
<dbReference type="EMBL" id="QEOP01000004">
    <property type="protein sequence ID" value="PVZ93485.1"/>
    <property type="molecule type" value="Genomic_DNA"/>
</dbReference>
<evidence type="ECO:0000256" key="6">
    <source>
        <dbReference type="HAMAP-Rule" id="MF_01877"/>
    </source>
</evidence>
<dbReference type="InterPro" id="IPR014777">
    <property type="entry name" value="4pyrrole_Mease_sub1"/>
</dbReference>
<comment type="catalytic activity">
    <reaction evidence="6">
        <text>cytidine(1402) in 16S rRNA + S-adenosyl-L-methionine = 2'-O-methylcytidine(1402) in 16S rRNA + S-adenosyl-L-homocysteine + H(+)</text>
        <dbReference type="Rhea" id="RHEA:42924"/>
        <dbReference type="Rhea" id="RHEA-COMP:10285"/>
        <dbReference type="Rhea" id="RHEA-COMP:10286"/>
        <dbReference type="ChEBI" id="CHEBI:15378"/>
        <dbReference type="ChEBI" id="CHEBI:57856"/>
        <dbReference type="ChEBI" id="CHEBI:59789"/>
        <dbReference type="ChEBI" id="CHEBI:74495"/>
        <dbReference type="ChEBI" id="CHEBI:82748"/>
        <dbReference type="EC" id="2.1.1.198"/>
    </reaction>
</comment>
<evidence type="ECO:0000259" key="7">
    <source>
        <dbReference type="Pfam" id="PF00590"/>
    </source>
</evidence>
<dbReference type="InterPro" id="IPR008189">
    <property type="entry name" value="rRNA_ssu_MeTfrase_I"/>
</dbReference>
<evidence type="ECO:0000313" key="10">
    <source>
        <dbReference type="Proteomes" id="UP000244893"/>
    </source>
</evidence>
<dbReference type="InterPro" id="IPR035996">
    <property type="entry name" value="4pyrrol_Methylase_sf"/>
</dbReference>
<keyword evidence="2 6" id="KW-0698">rRNA processing</keyword>
<feature type="domain" description="Tetrapyrrole methylase" evidence="7">
    <location>
        <begin position="1"/>
        <end position="203"/>
    </location>
</feature>
<accession>A0A2V1HM00</accession>
<dbReference type="CDD" id="cd11648">
    <property type="entry name" value="RsmI"/>
    <property type="match status" value="1"/>
</dbReference>
<dbReference type="PIRSF" id="PIRSF005917">
    <property type="entry name" value="MTase_YraL"/>
    <property type="match status" value="1"/>
</dbReference>
<organism evidence="9 10">
    <name type="scientific">Amnibacterium flavum</name>
    <dbReference type="NCBI Taxonomy" id="2173173"/>
    <lineage>
        <taxon>Bacteria</taxon>
        <taxon>Bacillati</taxon>
        <taxon>Actinomycetota</taxon>
        <taxon>Actinomycetes</taxon>
        <taxon>Micrococcales</taxon>
        <taxon>Microbacteriaceae</taxon>
        <taxon>Amnibacterium</taxon>
    </lineage>
</organism>
<feature type="domain" description="RsmI HTH" evidence="8">
    <location>
        <begin position="232"/>
        <end position="269"/>
    </location>
</feature>
<dbReference type="InterPro" id="IPR014776">
    <property type="entry name" value="4pyrrole_Mease_sub2"/>
</dbReference>
<comment type="similarity">
    <text evidence="6">Belongs to the methyltransferase superfamily. RsmI family.</text>
</comment>
<evidence type="ECO:0000256" key="3">
    <source>
        <dbReference type="ARBA" id="ARBA00022603"/>
    </source>
</evidence>
<dbReference type="InterPro" id="IPR053910">
    <property type="entry name" value="RsmI_HTH"/>
</dbReference>
<comment type="caution">
    <text evidence="9">The sequence shown here is derived from an EMBL/GenBank/DDBJ whole genome shotgun (WGS) entry which is preliminary data.</text>
</comment>
<dbReference type="RefSeq" id="WP_116757812.1">
    <property type="nucleotide sequence ID" value="NZ_JBHUEX010000001.1"/>
</dbReference>
<keyword evidence="10" id="KW-1185">Reference proteome</keyword>
<dbReference type="PANTHER" id="PTHR46111:SF1">
    <property type="entry name" value="RIBOSOMAL RNA SMALL SUBUNIT METHYLTRANSFERASE I"/>
    <property type="match status" value="1"/>
</dbReference>
<evidence type="ECO:0000259" key="8">
    <source>
        <dbReference type="Pfam" id="PF23016"/>
    </source>
</evidence>
<dbReference type="SUPFAM" id="SSF53790">
    <property type="entry name" value="Tetrapyrrole methylase"/>
    <property type="match status" value="1"/>
</dbReference>
<keyword evidence="4 6" id="KW-0808">Transferase</keyword>
<dbReference type="Pfam" id="PF00590">
    <property type="entry name" value="TP_methylase"/>
    <property type="match status" value="1"/>
</dbReference>
<evidence type="ECO:0000313" key="9">
    <source>
        <dbReference type="EMBL" id="PVZ93485.1"/>
    </source>
</evidence>
<dbReference type="InterPro" id="IPR018063">
    <property type="entry name" value="SAM_MeTrfase_RsmI_CS"/>
</dbReference>
<sequence length="271" mass="28335">MLVLAATPIGNLGDATARLVAALESATVVAAEDTRVVHRLLQGLGISNRPRTISLNDHNERERIAELVPLAAETDLLVVSDAGMPTVSDPGYRLVVACIDAGVAVTVLPGASAVPTALAVSGLPTDRFAFEGFLSRKAGERRASLLALSRESRTLVFFESPQRLGGFLADLAATFGPDRRVAVCRELTKMFEEVVRGTAAELAERFADGARGEIVVVVDGAPPVVVDLASGVAQVLALTAAGARLKEASAEIAEATGLSRRELYQAALDAR</sequence>
<dbReference type="EC" id="2.1.1.198" evidence="6"/>
<comment type="function">
    <text evidence="6">Catalyzes the 2'-O-methylation of the ribose of cytidine 1402 (C1402) in 16S rRNA.</text>
</comment>
<dbReference type="GO" id="GO:0070677">
    <property type="term" value="F:rRNA (cytosine-2'-O-)-methyltransferase activity"/>
    <property type="evidence" value="ECO:0007669"/>
    <property type="project" value="UniProtKB-UniRule"/>
</dbReference>
<dbReference type="PANTHER" id="PTHR46111">
    <property type="entry name" value="RIBOSOMAL RNA SMALL SUBUNIT METHYLTRANSFERASE I"/>
    <property type="match status" value="1"/>
</dbReference>
<gene>
    <name evidence="6 9" type="primary">rsmI</name>
    <name evidence="9" type="ORF">DDQ50_15905</name>
</gene>
<dbReference type="Proteomes" id="UP000244893">
    <property type="component" value="Unassembled WGS sequence"/>
</dbReference>